<dbReference type="EMBL" id="VDCV01000003">
    <property type="protein sequence ID" value="KAB5565097.1"/>
    <property type="molecule type" value="Genomic_DNA"/>
</dbReference>
<proteinExistence type="predicted"/>
<reference evidence="2" key="1">
    <citation type="journal article" date="2019" name="Gigascience">
        <title>De novo genome assembly of the endangered Acer yangbiense, a plant species with extremely small populations endemic to Yunnan Province, China.</title>
        <authorList>
            <person name="Yang J."/>
            <person name="Wariss H.M."/>
            <person name="Tao L."/>
            <person name="Zhang R."/>
            <person name="Yun Q."/>
            <person name="Hollingsworth P."/>
            <person name="Dao Z."/>
            <person name="Luo G."/>
            <person name="Guo H."/>
            <person name="Ma Y."/>
            <person name="Sun W."/>
        </authorList>
    </citation>
    <scope>NUCLEOTIDE SEQUENCE [LARGE SCALE GENOMIC DNA]</scope>
    <source>
        <strain evidence="2">cv. br00</strain>
    </source>
</reference>
<accession>A0A5N5NDM2</accession>
<dbReference type="Gene3D" id="2.40.40.20">
    <property type="match status" value="1"/>
</dbReference>
<gene>
    <name evidence="1" type="ORF">DKX38_005151</name>
</gene>
<evidence type="ECO:0000313" key="2">
    <source>
        <dbReference type="Proteomes" id="UP000326939"/>
    </source>
</evidence>
<evidence type="ECO:0000313" key="1">
    <source>
        <dbReference type="EMBL" id="KAB5565097.1"/>
    </source>
</evidence>
<protein>
    <submittedName>
        <fullName evidence="1">Uncharacterized protein</fullName>
    </submittedName>
</protein>
<keyword evidence="2" id="KW-1185">Reference proteome</keyword>
<dbReference type="Proteomes" id="UP000326939">
    <property type="component" value="Chromosome 3"/>
</dbReference>
<comment type="caution">
    <text evidence="1">The sequence shown here is derived from an EMBL/GenBank/DDBJ whole genome shotgun (WGS) entry which is preliminary data.</text>
</comment>
<sequence>MNRMKEMLKKLLNQDRWKKTGLKSGKKKDYSTITLEQKKSPSHLAVDKAINDDNSVVAMHPTAMEKLNETVGLHSGNHLQMKILLFLGNVMSNSTSKKKRMLMQEVVQSDPGYSVLPEKRTLMLQFLVMGILAVKRPTQCRGPTCCQGKG</sequence>
<name>A0A5N5NDM2_9ROSI</name>
<organism evidence="1 2">
    <name type="scientific">Salix brachista</name>
    <dbReference type="NCBI Taxonomy" id="2182728"/>
    <lineage>
        <taxon>Eukaryota</taxon>
        <taxon>Viridiplantae</taxon>
        <taxon>Streptophyta</taxon>
        <taxon>Embryophyta</taxon>
        <taxon>Tracheophyta</taxon>
        <taxon>Spermatophyta</taxon>
        <taxon>Magnoliopsida</taxon>
        <taxon>eudicotyledons</taxon>
        <taxon>Gunneridae</taxon>
        <taxon>Pentapetalae</taxon>
        <taxon>rosids</taxon>
        <taxon>fabids</taxon>
        <taxon>Malpighiales</taxon>
        <taxon>Salicaceae</taxon>
        <taxon>Saliceae</taxon>
        <taxon>Salix</taxon>
    </lineage>
</organism>
<dbReference type="AlphaFoldDB" id="A0A5N5NDM2"/>